<dbReference type="SUPFAM" id="SSF52540">
    <property type="entry name" value="P-loop containing nucleoside triphosphate hydrolases"/>
    <property type="match status" value="1"/>
</dbReference>
<evidence type="ECO:0000313" key="2">
    <source>
        <dbReference type="EMBL" id="CAK9107728.1"/>
    </source>
</evidence>
<evidence type="ECO:0000313" key="3">
    <source>
        <dbReference type="Proteomes" id="UP001642464"/>
    </source>
</evidence>
<dbReference type="InterPro" id="IPR027417">
    <property type="entry name" value="P-loop_NTPase"/>
</dbReference>
<dbReference type="PANTHER" id="PTHR22605:SF1">
    <property type="entry name" value="RZ-TYPE DOMAIN-CONTAINING PROTEIN"/>
    <property type="match status" value="1"/>
</dbReference>
<gene>
    <name evidence="2" type="ORF">SCF082_LOCUS50147</name>
</gene>
<feature type="domain" description="ATPase dynein-related AAA" evidence="1">
    <location>
        <begin position="65"/>
        <end position="150"/>
    </location>
</feature>
<sequence length="742" mass="82613">MTFQRILQAQEILLNKIFGMCDNTQALLQHVNQVRRDPRLLRFALTVDNILKMVALYHRVTSGVPVVIMGESGCGKSAVVCFLAKFLRLRVFTLDVHGGLEEEDILKFMDEAETVFHDVSSVLLWTFLDEINTASCVGLFRELICDRTMQGTPLPENLKVFAACNPYRLKQKWHETGGFQATDAGTGEQQIAPLTDLVYAVYPLPASLIACAWDFGMLSTAEEERYVNAILKSLPYGSSEPRPMRKLMAIAVLTCHKFMRKWDVAFFVSLCLCYWFRLSSEHRSKLLETIEWEFGRAWTAEKLWLDDGRWRLKEAVEAYWPNLPEGWYKASFIEELIQEETEMTHMINALLPLPPGVAPNGALREKLGWRSLDNLGNLFVMILCIDARLPLVLVGKPGSSKSLAMQDPQEDRRGVVFLDEVGLAERSPNLPLKVGIDLPTTEKVSFVGLSNWALDAAPPGTIGELRSTAEAILGGAGVLVEELDRFCSAFMEVCVRLEEAAANTREPFALAGFANFVGLRDFYAFIKLLDRVCCRDRSLEGVLSPQLFISAVQRSFGGLPDHLAEAPRLYQPLTRAVVLEPFYRHCLGIGTSVQRVAVAQLLQANLADLAVPDRAQVGARHLMVFGPSAATAAQLLEEELEMMASGRHVAVVVGSSFPRDRSVGAIYQNIARIKQAMETGGCVMLVHAEDIYEALYDMLNQFYTRALGRTLCRLAIGAESRQCDVHPAFRCIVVADAEKAIA</sequence>
<organism evidence="2 3">
    <name type="scientific">Durusdinium trenchii</name>
    <dbReference type="NCBI Taxonomy" id="1381693"/>
    <lineage>
        <taxon>Eukaryota</taxon>
        <taxon>Sar</taxon>
        <taxon>Alveolata</taxon>
        <taxon>Dinophyceae</taxon>
        <taxon>Suessiales</taxon>
        <taxon>Symbiodiniaceae</taxon>
        <taxon>Durusdinium</taxon>
    </lineage>
</organism>
<dbReference type="InterPro" id="IPR011704">
    <property type="entry name" value="ATPase_dyneun-rel_AAA"/>
</dbReference>
<name>A0ABP0S5U0_9DINO</name>
<reference evidence="2 3" key="1">
    <citation type="submission" date="2024-02" db="EMBL/GenBank/DDBJ databases">
        <authorList>
            <person name="Chen Y."/>
            <person name="Shah S."/>
            <person name="Dougan E. K."/>
            <person name="Thang M."/>
            <person name="Chan C."/>
        </authorList>
    </citation>
    <scope>NUCLEOTIDE SEQUENCE [LARGE SCALE GENOMIC DNA]</scope>
</reference>
<protein>
    <submittedName>
        <fullName evidence="2">E3 ubiquitin-protein ligase rnf213-beta (Mysterin-B) (Mysterin-beta) (RING finger protein 213-B) (RING finger protein 213-beta) (RING-type E3 ubiquitin transferase rnf213-beta)</fullName>
    </submittedName>
</protein>
<dbReference type="Pfam" id="PF07728">
    <property type="entry name" value="AAA_5"/>
    <property type="match status" value="1"/>
</dbReference>
<evidence type="ECO:0000259" key="1">
    <source>
        <dbReference type="Pfam" id="PF07728"/>
    </source>
</evidence>
<dbReference type="PANTHER" id="PTHR22605">
    <property type="entry name" value="RZ-TYPE DOMAIN-CONTAINING PROTEIN"/>
    <property type="match status" value="1"/>
</dbReference>
<keyword evidence="3" id="KW-1185">Reference proteome</keyword>
<dbReference type="CDD" id="cd00009">
    <property type="entry name" value="AAA"/>
    <property type="match status" value="1"/>
</dbReference>
<dbReference type="GO" id="GO:0016740">
    <property type="term" value="F:transferase activity"/>
    <property type="evidence" value="ECO:0007669"/>
    <property type="project" value="UniProtKB-KW"/>
</dbReference>
<dbReference type="Gene3D" id="3.40.50.300">
    <property type="entry name" value="P-loop containing nucleotide triphosphate hydrolases"/>
    <property type="match status" value="1"/>
</dbReference>
<dbReference type="Proteomes" id="UP001642464">
    <property type="component" value="Unassembled WGS sequence"/>
</dbReference>
<keyword evidence="2" id="KW-0808">Transferase</keyword>
<proteinExistence type="predicted"/>
<accession>A0ABP0S5U0</accession>
<dbReference type="InterPro" id="IPR031248">
    <property type="entry name" value="RNF213"/>
</dbReference>
<dbReference type="EMBL" id="CAXAMM010042962">
    <property type="protein sequence ID" value="CAK9107728.1"/>
    <property type="molecule type" value="Genomic_DNA"/>
</dbReference>
<comment type="caution">
    <text evidence="2">The sequence shown here is derived from an EMBL/GenBank/DDBJ whole genome shotgun (WGS) entry which is preliminary data.</text>
</comment>